<reference evidence="9" key="1">
    <citation type="journal article" date="2019" name="Int. J. Syst. Evol. Microbiol.">
        <title>The Global Catalogue of Microorganisms (GCM) 10K type strain sequencing project: providing services to taxonomists for standard genome sequencing and annotation.</title>
        <authorList>
            <consortium name="The Broad Institute Genomics Platform"/>
            <consortium name="The Broad Institute Genome Sequencing Center for Infectious Disease"/>
            <person name="Wu L."/>
            <person name="Ma J."/>
        </authorList>
    </citation>
    <scope>NUCLEOTIDE SEQUENCE [LARGE SCALE GENOMIC DNA]</scope>
    <source>
        <strain evidence="9">JCM 17759</strain>
    </source>
</reference>
<evidence type="ECO:0000313" key="8">
    <source>
        <dbReference type="EMBL" id="GAA4472222.1"/>
    </source>
</evidence>
<comment type="caution">
    <text evidence="8">The sequence shown here is derived from an EMBL/GenBank/DDBJ whole genome shotgun (WGS) entry which is preliminary data.</text>
</comment>
<evidence type="ECO:0000259" key="5">
    <source>
        <dbReference type="Pfam" id="PF25917"/>
    </source>
</evidence>
<dbReference type="Proteomes" id="UP001500840">
    <property type="component" value="Unassembled WGS sequence"/>
</dbReference>
<evidence type="ECO:0000313" key="9">
    <source>
        <dbReference type="Proteomes" id="UP001500840"/>
    </source>
</evidence>
<comment type="similarity">
    <text evidence="2">Belongs to the membrane fusion protein (MFP) (TC 8.A.1) family.</text>
</comment>
<dbReference type="Gene3D" id="2.40.50.100">
    <property type="match status" value="1"/>
</dbReference>
<dbReference type="RefSeq" id="WP_345328195.1">
    <property type="nucleotide sequence ID" value="NZ_BAABGA010000120.1"/>
</dbReference>
<dbReference type="InterPro" id="IPR058625">
    <property type="entry name" value="MdtA-like_BSH"/>
</dbReference>
<dbReference type="NCBIfam" id="TIGR01730">
    <property type="entry name" value="RND_mfp"/>
    <property type="match status" value="1"/>
</dbReference>
<keyword evidence="4" id="KW-0175">Coiled coil</keyword>
<feature type="domain" description="Multidrug resistance protein MdtA-like C-terminal permuted SH3" evidence="7">
    <location>
        <begin position="376"/>
        <end position="428"/>
    </location>
</feature>
<dbReference type="Pfam" id="PF25954">
    <property type="entry name" value="Beta-barrel_RND_2"/>
    <property type="match status" value="1"/>
</dbReference>
<dbReference type="InterPro" id="IPR058792">
    <property type="entry name" value="Beta-barrel_RND_2"/>
</dbReference>
<accession>A0ABP8NSB9</accession>
<evidence type="ECO:0000256" key="1">
    <source>
        <dbReference type="ARBA" id="ARBA00004196"/>
    </source>
</evidence>
<protein>
    <submittedName>
        <fullName evidence="8">Efflux RND transporter periplasmic adaptor subunit</fullName>
    </submittedName>
</protein>
<sequence>MNHPFHRGCLAWLGVMGVLVVTAGCSPDSKPGVAKKDETLHVTRVKTVAVAPTEVQRTTLQPASVHAYFRAELRANISGFVKELKADIGVYVEAGAELATIDVPEMQMQREVIEARIRRLVAEEQRAQAGIDLATARVRSSEAQLAEAKSKLSSAEASLAASSAEFNRTEDLVQRGSLQNRMLDEVRLKRDSEQARKEAVTSSVQSAEAEVAVAQSQVASAKADMEAARAETEITRRQLDELDVLLSYAVIRAPFSGVITDRFVQPGDLVREASEVGSGKPLFVLSQIDKVRIRIPVPETDAPLVNQGDEITLTFPSFTAESPITATVTRRSGSLDPSTRTMMVEAEIDNPEGKLLPGMFGQASIHLSTKAAANMLPARAIRFEESGNAYVYVVDQDETVSIAPITMGMDDGNSIEVLSGVEAGQRVIDAHLSRFTDGQKVSVLVN</sequence>
<dbReference type="Pfam" id="PF25917">
    <property type="entry name" value="BSH_RND"/>
    <property type="match status" value="1"/>
</dbReference>
<dbReference type="SUPFAM" id="SSF111369">
    <property type="entry name" value="HlyD-like secretion proteins"/>
    <property type="match status" value="2"/>
</dbReference>
<feature type="coiled-coil region" evidence="4">
    <location>
        <begin position="204"/>
        <end position="238"/>
    </location>
</feature>
<dbReference type="InterPro" id="IPR058627">
    <property type="entry name" value="MdtA-like_C"/>
</dbReference>
<organism evidence="8 9">
    <name type="scientific">Novipirellula rosea</name>
    <dbReference type="NCBI Taxonomy" id="1031540"/>
    <lineage>
        <taxon>Bacteria</taxon>
        <taxon>Pseudomonadati</taxon>
        <taxon>Planctomycetota</taxon>
        <taxon>Planctomycetia</taxon>
        <taxon>Pirellulales</taxon>
        <taxon>Pirellulaceae</taxon>
        <taxon>Novipirellula</taxon>
    </lineage>
</organism>
<feature type="domain" description="Multidrug resistance protein MdtA-like barrel-sandwich hybrid" evidence="5">
    <location>
        <begin position="71"/>
        <end position="274"/>
    </location>
</feature>
<dbReference type="EMBL" id="BAABGA010000120">
    <property type="protein sequence ID" value="GAA4472222.1"/>
    <property type="molecule type" value="Genomic_DNA"/>
</dbReference>
<evidence type="ECO:0000256" key="2">
    <source>
        <dbReference type="ARBA" id="ARBA00009477"/>
    </source>
</evidence>
<keyword evidence="9" id="KW-1185">Reference proteome</keyword>
<comment type="subcellular location">
    <subcellularLocation>
        <location evidence="1">Cell envelope</location>
    </subcellularLocation>
</comment>
<feature type="domain" description="CusB-like beta-barrel" evidence="6">
    <location>
        <begin position="293"/>
        <end position="366"/>
    </location>
</feature>
<dbReference type="Gene3D" id="2.40.420.20">
    <property type="match status" value="1"/>
</dbReference>
<evidence type="ECO:0000256" key="4">
    <source>
        <dbReference type="SAM" id="Coils"/>
    </source>
</evidence>
<evidence type="ECO:0000259" key="7">
    <source>
        <dbReference type="Pfam" id="PF25967"/>
    </source>
</evidence>
<gene>
    <name evidence="8" type="ORF">GCM10023156_68240</name>
</gene>
<name>A0ABP8NSB9_9BACT</name>
<dbReference type="PANTHER" id="PTHR30469">
    <property type="entry name" value="MULTIDRUG RESISTANCE PROTEIN MDTA"/>
    <property type="match status" value="1"/>
</dbReference>
<keyword evidence="3" id="KW-0813">Transport</keyword>
<dbReference type="Pfam" id="PF25967">
    <property type="entry name" value="RND-MFP_C"/>
    <property type="match status" value="1"/>
</dbReference>
<dbReference type="InterPro" id="IPR006143">
    <property type="entry name" value="RND_pump_MFP"/>
</dbReference>
<evidence type="ECO:0000256" key="3">
    <source>
        <dbReference type="ARBA" id="ARBA00022448"/>
    </source>
</evidence>
<dbReference type="PANTHER" id="PTHR30469:SF37">
    <property type="entry name" value="RAGD PROTEIN"/>
    <property type="match status" value="1"/>
</dbReference>
<dbReference type="Gene3D" id="2.40.30.170">
    <property type="match status" value="1"/>
</dbReference>
<proteinExistence type="inferred from homology"/>
<dbReference type="PROSITE" id="PS51257">
    <property type="entry name" value="PROKAR_LIPOPROTEIN"/>
    <property type="match status" value="1"/>
</dbReference>
<feature type="coiled-coil region" evidence="4">
    <location>
        <begin position="131"/>
        <end position="165"/>
    </location>
</feature>
<evidence type="ECO:0000259" key="6">
    <source>
        <dbReference type="Pfam" id="PF25954"/>
    </source>
</evidence>